<dbReference type="Proteomes" id="UP001172155">
    <property type="component" value="Unassembled WGS sequence"/>
</dbReference>
<evidence type="ECO:0000313" key="2">
    <source>
        <dbReference type="EMBL" id="KAK0744220.1"/>
    </source>
</evidence>
<feature type="non-terminal residue" evidence="2">
    <location>
        <position position="264"/>
    </location>
</feature>
<sequence>LPNNNHPHRHRPQQLAHHPADRHHRVRRGILGRLRGRRRGAAACSRGVSVRVRRRLGSPRGKRAQRCAGTSGIHRSVDSDGGIRLCERPRGGGGRREGGEAAADAAALGGAVAGAVGAVGGGGDWDERDGGRDAAAQGGDGLGRDVAGARAAAGSVVRVGAGFGLVRHGLGGGGAGEENGGGLRGASLGVGGGAGAGVGAAEGEDGDIGESCGDDGLGVLVVGVPGLDIVAGGTVVDGRGEMEDAGCRDGEEGRVEEHLEGWKE</sequence>
<reference evidence="2" key="1">
    <citation type="submission" date="2023-06" db="EMBL/GenBank/DDBJ databases">
        <title>Genome-scale phylogeny and comparative genomics of the fungal order Sordariales.</title>
        <authorList>
            <consortium name="Lawrence Berkeley National Laboratory"/>
            <person name="Hensen N."/>
            <person name="Bonometti L."/>
            <person name="Westerberg I."/>
            <person name="Brannstrom I.O."/>
            <person name="Guillou S."/>
            <person name="Cros-Aarteil S."/>
            <person name="Calhoun S."/>
            <person name="Haridas S."/>
            <person name="Kuo A."/>
            <person name="Mondo S."/>
            <person name="Pangilinan J."/>
            <person name="Riley R."/>
            <person name="LaButti K."/>
            <person name="Andreopoulos B."/>
            <person name="Lipzen A."/>
            <person name="Chen C."/>
            <person name="Yanf M."/>
            <person name="Daum C."/>
            <person name="Ng V."/>
            <person name="Clum A."/>
            <person name="Steindorff A."/>
            <person name="Ohm R."/>
            <person name="Martin F."/>
            <person name="Silar P."/>
            <person name="Natvig D."/>
            <person name="Lalanne C."/>
            <person name="Gautier V."/>
            <person name="Ament-velasquez S.L."/>
            <person name="Kruys A."/>
            <person name="Hutchinson M.I."/>
            <person name="Powell A.J."/>
            <person name="Barry K."/>
            <person name="Miller A.N."/>
            <person name="Grigoriev I.V."/>
            <person name="Debuchy R."/>
            <person name="Gladieux P."/>
            <person name="Thoren M.H."/>
            <person name="Johannesson H."/>
        </authorList>
    </citation>
    <scope>NUCLEOTIDE SEQUENCE</scope>
    <source>
        <strain evidence="2">SMH3187-1</strain>
    </source>
</reference>
<dbReference type="EMBL" id="JAUKUD010000005">
    <property type="protein sequence ID" value="KAK0744220.1"/>
    <property type="molecule type" value="Genomic_DNA"/>
</dbReference>
<evidence type="ECO:0000313" key="3">
    <source>
        <dbReference type="Proteomes" id="UP001172155"/>
    </source>
</evidence>
<feature type="region of interest" description="Disordered" evidence="1">
    <location>
        <begin position="245"/>
        <end position="264"/>
    </location>
</feature>
<keyword evidence="3" id="KW-1185">Reference proteome</keyword>
<name>A0AA40ERM1_9PEZI</name>
<accession>A0AA40ERM1</accession>
<feature type="non-terminal residue" evidence="2">
    <location>
        <position position="1"/>
    </location>
</feature>
<feature type="compositionally biased region" description="Basic residues" evidence="1">
    <location>
        <begin position="1"/>
        <end position="12"/>
    </location>
</feature>
<protein>
    <submittedName>
        <fullName evidence="2">Uncharacterized protein</fullName>
    </submittedName>
</protein>
<proteinExistence type="predicted"/>
<comment type="caution">
    <text evidence="2">The sequence shown here is derived from an EMBL/GenBank/DDBJ whole genome shotgun (WGS) entry which is preliminary data.</text>
</comment>
<gene>
    <name evidence="2" type="ORF">B0T18DRAFT_470291</name>
</gene>
<feature type="region of interest" description="Disordered" evidence="1">
    <location>
        <begin position="1"/>
        <end position="23"/>
    </location>
</feature>
<evidence type="ECO:0000256" key="1">
    <source>
        <dbReference type="SAM" id="MobiDB-lite"/>
    </source>
</evidence>
<dbReference type="AlphaFoldDB" id="A0AA40ERM1"/>
<organism evidence="2 3">
    <name type="scientific">Schizothecium vesticola</name>
    <dbReference type="NCBI Taxonomy" id="314040"/>
    <lineage>
        <taxon>Eukaryota</taxon>
        <taxon>Fungi</taxon>
        <taxon>Dikarya</taxon>
        <taxon>Ascomycota</taxon>
        <taxon>Pezizomycotina</taxon>
        <taxon>Sordariomycetes</taxon>
        <taxon>Sordariomycetidae</taxon>
        <taxon>Sordariales</taxon>
        <taxon>Schizotheciaceae</taxon>
        <taxon>Schizothecium</taxon>
    </lineage>
</organism>